<evidence type="ECO:0000313" key="1">
    <source>
        <dbReference type="EMBL" id="DAZ94791.1"/>
    </source>
</evidence>
<dbReference type="Proteomes" id="UP001146120">
    <property type="component" value="Unassembled WGS sequence"/>
</dbReference>
<accession>A0AAV2YMU4</accession>
<organism evidence="1 2">
    <name type="scientific">Lagenidium giganteum</name>
    <dbReference type="NCBI Taxonomy" id="4803"/>
    <lineage>
        <taxon>Eukaryota</taxon>
        <taxon>Sar</taxon>
        <taxon>Stramenopiles</taxon>
        <taxon>Oomycota</taxon>
        <taxon>Peronosporomycetes</taxon>
        <taxon>Pythiales</taxon>
        <taxon>Pythiaceae</taxon>
    </lineage>
</organism>
<evidence type="ECO:0000313" key="2">
    <source>
        <dbReference type="Proteomes" id="UP001146120"/>
    </source>
</evidence>
<proteinExistence type="predicted"/>
<reference evidence="1" key="2">
    <citation type="journal article" date="2023" name="Microbiol Resour">
        <title>Decontamination and Annotation of the Draft Genome Sequence of the Oomycete Lagenidium giganteum ARSEF 373.</title>
        <authorList>
            <person name="Morgan W.R."/>
            <person name="Tartar A."/>
        </authorList>
    </citation>
    <scope>NUCLEOTIDE SEQUENCE</scope>
    <source>
        <strain evidence="1">ARSEF 373</strain>
    </source>
</reference>
<protein>
    <submittedName>
        <fullName evidence="1">Uncharacterized protein</fullName>
    </submittedName>
</protein>
<reference evidence="1" key="1">
    <citation type="submission" date="2022-11" db="EMBL/GenBank/DDBJ databases">
        <authorList>
            <person name="Morgan W.R."/>
            <person name="Tartar A."/>
        </authorList>
    </citation>
    <scope>NUCLEOTIDE SEQUENCE</scope>
    <source>
        <strain evidence="1">ARSEF 373</strain>
    </source>
</reference>
<comment type="caution">
    <text evidence="1">The sequence shown here is derived from an EMBL/GenBank/DDBJ whole genome shotgun (WGS) entry which is preliminary data.</text>
</comment>
<dbReference type="EMBL" id="DAKRPA010000232">
    <property type="protein sequence ID" value="DAZ94791.1"/>
    <property type="molecule type" value="Genomic_DNA"/>
</dbReference>
<name>A0AAV2YMU4_9STRA</name>
<keyword evidence="2" id="KW-1185">Reference proteome</keyword>
<gene>
    <name evidence="1" type="ORF">N0F65_002404</name>
</gene>
<dbReference type="AlphaFoldDB" id="A0AAV2YMU4"/>
<sequence>MDTRSTKKTASTAVAAEPLSDGYRLVTVMDQWAELLPPRVPLRFSFFRYLGFCVKHTVNGKSTIVKGRQIGGLRVVMQNEGREIFNDKVSNCFKNGVYYVQDVHLDQAGHHKITVQVEGPLASSVEPLVLETQVYEFMQLEECDDLHTGPYASMREFVQSCRKRGVEDKLRDDAFVESFVRSKSHKLRVIDAKCAHSDCDFLYLDVQWWLNAYVKHAMDREVRQKELQKKAVVRVCVTAGVINVHSIDAAAHLRNTLDERTISARTTIQVSCRVMPINVANALTLCESLYTAGRTGDQREHDNLFERRRREWKKMRSGELRMFTNEPLHAGATITTFSRREMYRQLSLYAQV</sequence>